<dbReference type="GO" id="GO:0008270">
    <property type="term" value="F:zinc ion binding"/>
    <property type="evidence" value="ECO:0007669"/>
    <property type="project" value="UniProtKB-KW"/>
</dbReference>
<dbReference type="EC" id="2.3.2.27" evidence="3"/>
<evidence type="ECO:0000256" key="4">
    <source>
        <dbReference type="ARBA" id="ARBA00022679"/>
    </source>
</evidence>
<evidence type="ECO:0000256" key="5">
    <source>
        <dbReference type="ARBA" id="ARBA00022723"/>
    </source>
</evidence>
<dbReference type="InterPro" id="IPR045191">
    <property type="entry name" value="MBR1/2-like"/>
</dbReference>
<evidence type="ECO:0000256" key="1">
    <source>
        <dbReference type="ARBA" id="ARBA00000900"/>
    </source>
</evidence>
<evidence type="ECO:0000313" key="13">
    <source>
        <dbReference type="Proteomes" id="UP000796880"/>
    </source>
</evidence>
<feature type="region of interest" description="Disordered" evidence="10">
    <location>
        <begin position="139"/>
        <end position="158"/>
    </location>
</feature>
<dbReference type="GO" id="GO:0010228">
    <property type="term" value="P:vegetative to reproductive phase transition of meristem"/>
    <property type="evidence" value="ECO:0007669"/>
    <property type="project" value="UniProtKB-ARBA"/>
</dbReference>
<comment type="pathway">
    <text evidence="2">Protein modification; protein ubiquitination.</text>
</comment>
<evidence type="ECO:0000313" key="12">
    <source>
        <dbReference type="EMBL" id="KAF3438975.1"/>
    </source>
</evidence>
<dbReference type="EMBL" id="VOIH02000008">
    <property type="protein sequence ID" value="KAF3438975.1"/>
    <property type="molecule type" value="Genomic_DNA"/>
</dbReference>
<evidence type="ECO:0000256" key="3">
    <source>
        <dbReference type="ARBA" id="ARBA00012483"/>
    </source>
</evidence>
<gene>
    <name evidence="12" type="ORF">FNV43_RR17250</name>
</gene>
<keyword evidence="7" id="KW-0833">Ubl conjugation pathway</keyword>
<evidence type="ECO:0000256" key="6">
    <source>
        <dbReference type="ARBA" id="ARBA00022771"/>
    </source>
</evidence>
<feature type="region of interest" description="Disordered" evidence="10">
    <location>
        <begin position="439"/>
        <end position="475"/>
    </location>
</feature>
<name>A0A8K0E3X4_9ROSA</name>
<sequence length="630" mass="69722">MMNGQGSHPNSSLANFFVDERPDTNNRGVVPANVSACEQFPANPTDFDGSVLLGWIGQSSSTMNTQNQERIGMILTNTPVTYHPSILEGAYSGALNSIELNTASEGNLNDANQGMPAGYVMEETQGREGLSDRRRLTYKRRAPEDEPRQLPLGVSSSSSQQVGNFELQAAHVQEDANISLNMSTPLFSTPNVSHPDQFESRLETGMTRTLSELYRTTTEARQAESFRRNIRMRRALASPRDFIPPSILSTGTRRYSHLQSPNQSAIFSPFDHVQNLSSATAVPVHAPPPVQSLSYAPDPLKILNPSPSVDVMRSRDTFSSISPAHMQQQWNMTNIPRSISVVPETERRNTVCSLTNLNFAMETADCENMASTSVNGFHSGVHVSAAPTWTQPHLTEQYEERFSNIINHSMNESAGFRLEGQDSFHTLRSSTHAVVRATESSVRGGNGRLSQVHRRPGLMTRPDRRDGGPENLPSAQSWARRGRLLSEVQNALALLRGNGTLGLEDVIIDDSVLFSVPEEHDVHEDMRLDVDNMSYEELLALEDDIGNVCTGLSEETILANLRRQKYQSVSTGSLAGDEPCCICQDEYVDEEDVGKLDCGHNFHFNCIKQWLVRKNSCPICKKTALPVKHN</sequence>
<accession>A0A8K0E3X4</accession>
<evidence type="ECO:0000256" key="8">
    <source>
        <dbReference type="ARBA" id="ARBA00022833"/>
    </source>
</evidence>
<evidence type="ECO:0000256" key="10">
    <source>
        <dbReference type="SAM" id="MobiDB-lite"/>
    </source>
</evidence>
<dbReference type="Pfam" id="PF13639">
    <property type="entry name" value="zf-RING_2"/>
    <property type="match status" value="1"/>
</dbReference>
<dbReference type="AlphaFoldDB" id="A0A8K0E3X4"/>
<dbReference type="Gene3D" id="3.30.40.10">
    <property type="entry name" value="Zinc/RING finger domain, C3HC4 (zinc finger)"/>
    <property type="match status" value="1"/>
</dbReference>
<protein>
    <recommendedName>
        <fullName evidence="3">RING-type E3 ubiquitin transferase</fullName>
        <ecNumber evidence="3">2.3.2.27</ecNumber>
    </recommendedName>
</protein>
<dbReference type="InterPro" id="IPR013083">
    <property type="entry name" value="Znf_RING/FYVE/PHD"/>
</dbReference>
<dbReference type="GO" id="GO:0043161">
    <property type="term" value="P:proteasome-mediated ubiquitin-dependent protein catabolic process"/>
    <property type="evidence" value="ECO:0007669"/>
    <property type="project" value="UniProtKB-ARBA"/>
</dbReference>
<evidence type="ECO:0000256" key="2">
    <source>
        <dbReference type="ARBA" id="ARBA00004906"/>
    </source>
</evidence>
<keyword evidence="4" id="KW-0808">Transferase</keyword>
<dbReference type="Proteomes" id="UP000796880">
    <property type="component" value="Unassembled WGS sequence"/>
</dbReference>
<dbReference type="OrthoDB" id="8062037at2759"/>
<keyword evidence="13" id="KW-1185">Reference proteome</keyword>
<keyword evidence="5" id="KW-0479">Metal-binding</keyword>
<reference evidence="12" key="1">
    <citation type="submission" date="2020-03" db="EMBL/GenBank/DDBJ databases">
        <title>A high-quality chromosome-level genome assembly of a woody plant with both climbing and erect habits, Rhamnella rubrinervis.</title>
        <authorList>
            <person name="Lu Z."/>
            <person name="Yang Y."/>
            <person name="Zhu X."/>
            <person name="Sun Y."/>
        </authorList>
    </citation>
    <scope>NUCLEOTIDE SEQUENCE</scope>
    <source>
        <strain evidence="12">BYM</strain>
        <tissue evidence="12">Leaf</tissue>
    </source>
</reference>
<feature type="domain" description="RING-type" evidence="11">
    <location>
        <begin position="580"/>
        <end position="621"/>
    </location>
</feature>
<dbReference type="PROSITE" id="PS50089">
    <property type="entry name" value="ZF_RING_2"/>
    <property type="match status" value="1"/>
</dbReference>
<organism evidence="12 13">
    <name type="scientific">Rhamnella rubrinervis</name>
    <dbReference type="NCBI Taxonomy" id="2594499"/>
    <lineage>
        <taxon>Eukaryota</taxon>
        <taxon>Viridiplantae</taxon>
        <taxon>Streptophyta</taxon>
        <taxon>Embryophyta</taxon>
        <taxon>Tracheophyta</taxon>
        <taxon>Spermatophyta</taxon>
        <taxon>Magnoliopsida</taxon>
        <taxon>eudicotyledons</taxon>
        <taxon>Gunneridae</taxon>
        <taxon>Pentapetalae</taxon>
        <taxon>rosids</taxon>
        <taxon>fabids</taxon>
        <taxon>Rosales</taxon>
        <taxon>Rhamnaceae</taxon>
        <taxon>rhamnoid group</taxon>
        <taxon>Rhamneae</taxon>
        <taxon>Rhamnella</taxon>
    </lineage>
</organism>
<dbReference type="SUPFAM" id="SSF57850">
    <property type="entry name" value="RING/U-box"/>
    <property type="match status" value="1"/>
</dbReference>
<dbReference type="InterPro" id="IPR001841">
    <property type="entry name" value="Znf_RING"/>
</dbReference>
<keyword evidence="6 9" id="KW-0863">Zinc-finger</keyword>
<evidence type="ECO:0000256" key="9">
    <source>
        <dbReference type="PROSITE-ProRule" id="PRU00175"/>
    </source>
</evidence>
<dbReference type="PANTHER" id="PTHR22937">
    <property type="entry name" value="E3 UBIQUITIN-PROTEIN LIGASE RNF165"/>
    <property type="match status" value="1"/>
</dbReference>
<proteinExistence type="predicted"/>
<dbReference type="GO" id="GO:0061630">
    <property type="term" value="F:ubiquitin protein ligase activity"/>
    <property type="evidence" value="ECO:0007669"/>
    <property type="project" value="UniProtKB-EC"/>
</dbReference>
<evidence type="ECO:0000259" key="11">
    <source>
        <dbReference type="PROSITE" id="PS50089"/>
    </source>
</evidence>
<dbReference type="FunFam" id="3.30.40.10:FF:000309">
    <property type="entry name" value="E3 ubiquitin-protein ligase MBR2"/>
    <property type="match status" value="1"/>
</dbReference>
<dbReference type="PANTHER" id="PTHR22937:SF209">
    <property type="entry name" value="RING-TYPE E3 UBIQUITIN TRANSFERASE"/>
    <property type="match status" value="1"/>
</dbReference>
<evidence type="ECO:0000256" key="7">
    <source>
        <dbReference type="ARBA" id="ARBA00022786"/>
    </source>
</evidence>
<dbReference type="SMART" id="SM00184">
    <property type="entry name" value="RING"/>
    <property type="match status" value="1"/>
</dbReference>
<comment type="catalytic activity">
    <reaction evidence="1">
        <text>S-ubiquitinyl-[E2 ubiquitin-conjugating enzyme]-L-cysteine + [acceptor protein]-L-lysine = [E2 ubiquitin-conjugating enzyme]-L-cysteine + N(6)-ubiquitinyl-[acceptor protein]-L-lysine.</text>
        <dbReference type="EC" id="2.3.2.27"/>
    </reaction>
</comment>
<feature type="compositionally biased region" description="Basic and acidic residues" evidence="10">
    <location>
        <begin position="139"/>
        <end position="148"/>
    </location>
</feature>
<comment type="caution">
    <text evidence="12">The sequence shown here is derived from an EMBL/GenBank/DDBJ whole genome shotgun (WGS) entry which is preliminary data.</text>
</comment>
<keyword evidence="8" id="KW-0862">Zinc</keyword>